<dbReference type="Gene3D" id="3.80.10.10">
    <property type="entry name" value="Ribonuclease Inhibitor"/>
    <property type="match status" value="1"/>
</dbReference>
<evidence type="ECO:0000313" key="1">
    <source>
        <dbReference type="EMBL" id="TFK25749.1"/>
    </source>
</evidence>
<dbReference type="EMBL" id="ML210182">
    <property type="protein sequence ID" value="TFK25749.1"/>
    <property type="molecule type" value="Genomic_DNA"/>
</dbReference>
<reference evidence="1 2" key="1">
    <citation type="journal article" date="2019" name="Nat. Ecol. Evol.">
        <title>Megaphylogeny resolves global patterns of mushroom evolution.</title>
        <authorList>
            <person name="Varga T."/>
            <person name="Krizsan K."/>
            <person name="Foldi C."/>
            <person name="Dima B."/>
            <person name="Sanchez-Garcia M."/>
            <person name="Sanchez-Ramirez S."/>
            <person name="Szollosi G.J."/>
            <person name="Szarkandi J.G."/>
            <person name="Papp V."/>
            <person name="Albert L."/>
            <person name="Andreopoulos W."/>
            <person name="Angelini C."/>
            <person name="Antonin V."/>
            <person name="Barry K.W."/>
            <person name="Bougher N.L."/>
            <person name="Buchanan P."/>
            <person name="Buyck B."/>
            <person name="Bense V."/>
            <person name="Catcheside P."/>
            <person name="Chovatia M."/>
            <person name="Cooper J."/>
            <person name="Damon W."/>
            <person name="Desjardin D."/>
            <person name="Finy P."/>
            <person name="Geml J."/>
            <person name="Haridas S."/>
            <person name="Hughes K."/>
            <person name="Justo A."/>
            <person name="Karasinski D."/>
            <person name="Kautmanova I."/>
            <person name="Kiss B."/>
            <person name="Kocsube S."/>
            <person name="Kotiranta H."/>
            <person name="LaButti K.M."/>
            <person name="Lechner B.E."/>
            <person name="Liimatainen K."/>
            <person name="Lipzen A."/>
            <person name="Lukacs Z."/>
            <person name="Mihaltcheva S."/>
            <person name="Morgado L.N."/>
            <person name="Niskanen T."/>
            <person name="Noordeloos M.E."/>
            <person name="Ohm R.A."/>
            <person name="Ortiz-Santana B."/>
            <person name="Ovrebo C."/>
            <person name="Racz N."/>
            <person name="Riley R."/>
            <person name="Savchenko A."/>
            <person name="Shiryaev A."/>
            <person name="Soop K."/>
            <person name="Spirin V."/>
            <person name="Szebenyi C."/>
            <person name="Tomsovsky M."/>
            <person name="Tulloss R.E."/>
            <person name="Uehling J."/>
            <person name="Grigoriev I.V."/>
            <person name="Vagvolgyi C."/>
            <person name="Papp T."/>
            <person name="Martin F.M."/>
            <person name="Miettinen O."/>
            <person name="Hibbett D.S."/>
            <person name="Nagy L.G."/>
        </authorList>
    </citation>
    <scope>NUCLEOTIDE SEQUENCE [LARGE SCALE GENOMIC DNA]</scope>
    <source>
        <strain evidence="1 2">CBS 121175</strain>
    </source>
</reference>
<sequence length="355" mass="40838">MKIDPSPRFPLEIWGLVLRQATLNTNLQFLENTDSRLRWKTKRNVVLVCKGWNVIAARFLCEHVSMTGLTAFNKFFDVFLQDKSARFERYTVRLDIPLETSQTSKRQQSRASLFFDRLQIVLKGLPNLTVLCLSKSMQVDTQKWINILRDHSNLRAFGSPSLIGPREPPVHPQLHLPNLQLLRITCPSHSMLYAQLPSTSFPKLRHLDLTVAGSISDIPFLQVHGRNLTTLHFFFNHPYYLPKKFGKGLQTLCPNLRELFADDLQRKFSHKLVQVLGIYLPLHLKKNQVSRFFGGLMGLKSNFPNLKVFRVLSSMDIRSQSNRTYIIQFGVNRCKGIGVMIEDCDGQVMYAPPGW</sequence>
<name>A0A5C3KYM4_COPMA</name>
<dbReference type="Proteomes" id="UP000307440">
    <property type="component" value="Unassembled WGS sequence"/>
</dbReference>
<accession>A0A5C3KYM4</accession>
<keyword evidence="2" id="KW-1185">Reference proteome</keyword>
<dbReference type="SUPFAM" id="SSF52047">
    <property type="entry name" value="RNI-like"/>
    <property type="match status" value="1"/>
</dbReference>
<gene>
    <name evidence="1" type="ORF">FA15DRAFT_327613</name>
</gene>
<dbReference type="OrthoDB" id="3232644at2759"/>
<evidence type="ECO:0000313" key="2">
    <source>
        <dbReference type="Proteomes" id="UP000307440"/>
    </source>
</evidence>
<proteinExistence type="predicted"/>
<evidence type="ECO:0008006" key="3">
    <source>
        <dbReference type="Google" id="ProtNLM"/>
    </source>
</evidence>
<protein>
    <recommendedName>
        <fullName evidence="3">F-box domain-containing protein</fullName>
    </recommendedName>
</protein>
<dbReference type="AlphaFoldDB" id="A0A5C3KYM4"/>
<dbReference type="InterPro" id="IPR032675">
    <property type="entry name" value="LRR_dom_sf"/>
</dbReference>
<organism evidence="1 2">
    <name type="scientific">Coprinopsis marcescibilis</name>
    <name type="common">Agaric fungus</name>
    <name type="synonym">Psathyrella marcescibilis</name>
    <dbReference type="NCBI Taxonomy" id="230819"/>
    <lineage>
        <taxon>Eukaryota</taxon>
        <taxon>Fungi</taxon>
        <taxon>Dikarya</taxon>
        <taxon>Basidiomycota</taxon>
        <taxon>Agaricomycotina</taxon>
        <taxon>Agaricomycetes</taxon>
        <taxon>Agaricomycetidae</taxon>
        <taxon>Agaricales</taxon>
        <taxon>Agaricineae</taxon>
        <taxon>Psathyrellaceae</taxon>
        <taxon>Coprinopsis</taxon>
    </lineage>
</organism>